<evidence type="ECO:0000256" key="3">
    <source>
        <dbReference type="RuleBase" id="RU003476"/>
    </source>
</evidence>
<dbReference type="InterPro" id="IPR015797">
    <property type="entry name" value="NUDIX_hydrolase-like_dom_sf"/>
</dbReference>
<comment type="cofactor">
    <cofactor evidence="1">
        <name>Mg(2+)</name>
        <dbReference type="ChEBI" id="CHEBI:18420"/>
    </cofactor>
</comment>
<comment type="similarity">
    <text evidence="3">Belongs to the Nudix hydrolase family.</text>
</comment>
<accession>A0A1F8BA16</accession>
<reference evidence="5 6" key="1">
    <citation type="journal article" date="2016" name="Nat. Commun.">
        <title>Thousands of microbial genomes shed light on interconnected biogeochemical processes in an aquifer system.</title>
        <authorList>
            <person name="Anantharaman K."/>
            <person name="Brown C.T."/>
            <person name="Hug L.A."/>
            <person name="Sharon I."/>
            <person name="Castelle C.J."/>
            <person name="Probst A.J."/>
            <person name="Thomas B.C."/>
            <person name="Singh A."/>
            <person name="Wilkins M.J."/>
            <person name="Karaoz U."/>
            <person name="Brodie E.L."/>
            <person name="Williams K.H."/>
            <person name="Hubbard S.S."/>
            <person name="Banfield J.F."/>
        </authorList>
    </citation>
    <scope>NUCLEOTIDE SEQUENCE [LARGE SCALE GENOMIC DNA]</scope>
</reference>
<dbReference type="PROSITE" id="PS51462">
    <property type="entry name" value="NUDIX"/>
    <property type="match status" value="1"/>
</dbReference>
<name>A0A1F8BA16_9BACT</name>
<keyword evidence="2 3" id="KW-0378">Hydrolase</keyword>
<dbReference type="GO" id="GO:0016787">
    <property type="term" value="F:hydrolase activity"/>
    <property type="evidence" value="ECO:0007669"/>
    <property type="project" value="UniProtKB-KW"/>
</dbReference>
<dbReference type="InterPro" id="IPR020084">
    <property type="entry name" value="NUDIX_hydrolase_CS"/>
</dbReference>
<feature type="domain" description="Nudix hydrolase" evidence="4">
    <location>
        <begin position="50"/>
        <end position="179"/>
    </location>
</feature>
<dbReference type="PANTHER" id="PTHR43046">
    <property type="entry name" value="GDP-MANNOSE MANNOSYL HYDROLASE"/>
    <property type="match status" value="1"/>
</dbReference>
<dbReference type="PROSITE" id="PS00893">
    <property type="entry name" value="NUDIX_BOX"/>
    <property type="match status" value="1"/>
</dbReference>
<evidence type="ECO:0000313" key="5">
    <source>
        <dbReference type="EMBL" id="OGM60886.1"/>
    </source>
</evidence>
<protein>
    <recommendedName>
        <fullName evidence="4">Nudix hydrolase domain-containing protein</fullName>
    </recommendedName>
</protein>
<evidence type="ECO:0000313" key="6">
    <source>
        <dbReference type="Proteomes" id="UP000179018"/>
    </source>
</evidence>
<dbReference type="STRING" id="1802516.A3A75_02230"/>
<dbReference type="PRINTS" id="PR00502">
    <property type="entry name" value="NUDIXFAMILY"/>
</dbReference>
<evidence type="ECO:0000259" key="4">
    <source>
        <dbReference type="PROSITE" id="PS51462"/>
    </source>
</evidence>
<organism evidence="5 6">
    <name type="scientific">Candidatus Woesebacteria bacterium RIFCSPLOWO2_01_FULL_39_10</name>
    <dbReference type="NCBI Taxonomy" id="1802516"/>
    <lineage>
        <taxon>Bacteria</taxon>
        <taxon>Candidatus Woeseibacteriota</taxon>
    </lineage>
</organism>
<evidence type="ECO:0000256" key="2">
    <source>
        <dbReference type="ARBA" id="ARBA00022801"/>
    </source>
</evidence>
<sequence>MKNLKKKNNLSLERSMFFKLASQKRNYFLPSHRHAGQSDILPIMGKPPGIFNVAVEGIVIKDGKILITQRSYDRSHAPGEWEILTGRVDQGETFEEAVKREVKEEVGLEVEVQEPINTFHFYYGPENAEHLGVSFLCKYVSGEVTLDKNEQIGFKWASPEEAEKLIKDKSILSSIQKVKKLL</sequence>
<dbReference type="InterPro" id="IPR020476">
    <property type="entry name" value="Nudix_hydrolase"/>
</dbReference>
<dbReference type="InterPro" id="IPR000086">
    <property type="entry name" value="NUDIX_hydrolase_dom"/>
</dbReference>
<gene>
    <name evidence="5" type="ORF">A3A75_02230</name>
</gene>
<dbReference type="Gene3D" id="3.90.79.10">
    <property type="entry name" value="Nucleoside Triphosphate Pyrophosphohydrolase"/>
    <property type="match status" value="1"/>
</dbReference>
<dbReference type="Pfam" id="PF00293">
    <property type="entry name" value="NUDIX"/>
    <property type="match status" value="1"/>
</dbReference>
<dbReference type="SUPFAM" id="SSF55811">
    <property type="entry name" value="Nudix"/>
    <property type="match status" value="1"/>
</dbReference>
<dbReference type="Proteomes" id="UP000179018">
    <property type="component" value="Unassembled WGS sequence"/>
</dbReference>
<proteinExistence type="inferred from homology"/>
<evidence type="ECO:0000256" key="1">
    <source>
        <dbReference type="ARBA" id="ARBA00001946"/>
    </source>
</evidence>
<dbReference type="AlphaFoldDB" id="A0A1F8BA16"/>
<dbReference type="PANTHER" id="PTHR43046:SF14">
    <property type="entry name" value="MUTT_NUDIX FAMILY PROTEIN"/>
    <property type="match status" value="1"/>
</dbReference>
<dbReference type="EMBL" id="MGHC01000004">
    <property type="protein sequence ID" value="OGM60886.1"/>
    <property type="molecule type" value="Genomic_DNA"/>
</dbReference>
<comment type="caution">
    <text evidence="5">The sequence shown here is derived from an EMBL/GenBank/DDBJ whole genome shotgun (WGS) entry which is preliminary data.</text>
</comment>